<dbReference type="EMBL" id="LR134313">
    <property type="protein sequence ID" value="VEF03578.1"/>
    <property type="molecule type" value="Genomic_DNA"/>
</dbReference>
<dbReference type="InterPro" id="IPR013525">
    <property type="entry name" value="ABC2_TM"/>
</dbReference>
<dbReference type="STRING" id="493.BWD07_06405"/>
<accession>A0A448DBD7</accession>
<dbReference type="RefSeq" id="WP_085416542.1">
    <property type="nucleotide sequence ID" value="NZ_CAUJPY010000013.1"/>
</dbReference>
<dbReference type="InterPro" id="IPR036259">
    <property type="entry name" value="MFS_trans_sf"/>
</dbReference>
<reference evidence="8 9" key="1">
    <citation type="submission" date="2018-12" db="EMBL/GenBank/DDBJ databases">
        <authorList>
            <consortium name="Pathogen Informatics"/>
        </authorList>
    </citation>
    <scope>NUCLEOTIDE SEQUENCE [LARGE SCALE GENOMIC DNA]</scope>
    <source>
        <strain evidence="8 9">NCTC10296</strain>
    </source>
</reference>
<evidence type="ECO:0000256" key="2">
    <source>
        <dbReference type="ARBA" id="ARBA00022475"/>
    </source>
</evidence>
<dbReference type="OrthoDB" id="266913at2"/>
<evidence type="ECO:0000256" key="3">
    <source>
        <dbReference type="ARBA" id="ARBA00022692"/>
    </source>
</evidence>
<keyword evidence="2" id="KW-1003">Cell membrane</keyword>
<feature type="transmembrane region" description="Helical" evidence="6">
    <location>
        <begin position="247"/>
        <end position="266"/>
    </location>
</feature>
<name>A0A448DBD7_9NEIS</name>
<keyword evidence="5 6" id="KW-0472">Membrane</keyword>
<feature type="transmembrane region" description="Helical" evidence="6">
    <location>
        <begin position="328"/>
        <end position="346"/>
    </location>
</feature>
<evidence type="ECO:0000313" key="8">
    <source>
        <dbReference type="EMBL" id="VEF03578.1"/>
    </source>
</evidence>
<dbReference type="AlphaFoldDB" id="A0A448DBD7"/>
<keyword evidence="3 6" id="KW-0812">Transmembrane</keyword>
<protein>
    <submittedName>
        <fullName evidence="8">ABC-2 family transporter protein</fullName>
    </submittedName>
</protein>
<evidence type="ECO:0000256" key="5">
    <source>
        <dbReference type="ARBA" id="ARBA00023136"/>
    </source>
</evidence>
<organism evidence="8 9">
    <name type="scientific">Neisseria canis</name>
    <dbReference type="NCBI Taxonomy" id="493"/>
    <lineage>
        <taxon>Bacteria</taxon>
        <taxon>Pseudomonadati</taxon>
        <taxon>Pseudomonadota</taxon>
        <taxon>Betaproteobacteria</taxon>
        <taxon>Neisseriales</taxon>
        <taxon>Neisseriaceae</taxon>
        <taxon>Neisseria</taxon>
    </lineage>
</organism>
<feature type="domain" description="ABC-2 type transporter transmembrane" evidence="7">
    <location>
        <begin position="22"/>
        <end position="404"/>
    </location>
</feature>
<sequence>MIGSSLIKELKLLRHDLHGLAVLFVMPIAFMLIMSLALSRDEDPHIDSRIALVGAADNPVNKDFAAALRKEQVDLVSLSENRLDEAKSGLYQGRYQLLVVNPNQAGGKLDEEQVLQLIVPPDIDPSWLSAVKGVLQQHYTEVRLNSYFDVLDDLKIEAKNLPKSIKKKIQKSVNEENGKQFDTVAAYLKKTLFSETYLTESGAVEKPNAVQHSVPAWLIFGMFFIMIPLSNVMALERQTNTITRLRLAQAPAGVLVAAKLLPYFLINQLQFVGMLLLGRYLLPVLGAPALVLSNTWWPYAVLSVAVSGAALGYALLISVSAKSTEHAVVLGGGGIILMAGLGGIMVPDYVMPETMQRLTWISPMAWGLKAFQELLLKQSGIGGISLYLQLLAGFSLVCIAVSLLLYRRQLRTQVRF</sequence>
<comment type="subcellular location">
    <subcellularLocation>
        <location evidence="1">Cell membrane</location>
        <topology evidence="1">Multi-pass membrane protein</topology>
    </subcellularLocation>
</comment>
<evidence type="ECO:0000256" key="6">
    <source>
        <dbReference type="SAM" id="Phobius"/>
    </source>
</evidence>
<evidence type="ECO:0000256" key="4">
    <source>
        <dbReference type="ARBA" id="ARBA00022989"/>
    </source>
</evidence>
<feature type="transmembrane region" description="Helical" evidence="6">
    <location>
        <begin position="384"/>
        <end position="406"/>
    </location>
</feature>
<dbReference type="KEGG" id="nci:NCTC10296_02390"/>
<dbReference type="SUPFAM" id="SSF103473">
    <property type="entry name" value="MFS general substrate transporter"/>
    <property type="match status" value="1"/>
</dbReference>
<dbReference type="GO" id="GO:0140359">
    <property type="term" value="F:ABC-type transporter activity"/>
    <property type="evidence" value="ECO:0007669"/>
    <property type="project" value="InterPro"/>
</dbReference>
<dbReference type="Pfam" id="PF12698">
    <property type="entry name" value="ABC2_membrane_3"/>
    <property type="match status" value="1"/>
</dbReference>
<keyword evidence="9" id="KW-1185">Reference proteome</keyword>
<feature type="transmembrane region" description="Helical" evidence="6">
    <location>
        <begin position="216"/>
        <end position="235"/>
    </location>
</feature>
<evidence type="ECO:0000313" key="9">
    <source>
        <dbReference type="Proteomes" id="UP000279284"/>
    </source>
</evidence>
<dbReference type="InterPro" id="IPR051449">
    <property type="entry name" value="ABC-2_transporter_component"/>
</dbReference>
<feature type="transmembrane region" description="Helical" evidence="6">
    <location>
        <begin position="296"/>
        <end position="316"/>
    </location>
</feature>
<gene>
    <name evidence="8" type="ORF">NCTC10296_02390</name>
</gene>
<dbReference type="Proteomes" id="UP000279284">
    <property type="component" value="Chromosome"/>
</dbReference>
<evidence type="ECO:0000256" key="1">
    <source>
        <dbReference type="ARBA" id="ARBA00004651"/>
    </source>
</evidence>
<dbReference type="PANTHER" id="PTHR30294">
    <property type="entry name" value="MEMBRANE COMPONENT OF ABC TRANSPORTER YHHJ-RELATED"/>
    <property type="match status" value="1"/>
</dbReference>
<feature type="transmembrane region" description="Helical" evidence="6">
    <location>
        <begin position="20"/>
        <end position="39"/>
    </location>
</feature>
<proteinExistence type="predicted"/>
<dbReference type="GO" id="GO:0005886">
    <property type="term" value="C:plasma membrane"/>
    <property type="evidence" value="ECO:0007669"/>
    <property type="project" value="UniProtKB-SubCell"/>
</dbReference>
<keyword evidence="4 6" id="KW-1133">Transmembrane helix</keyword>
<dbReference type="PANTHER" id="PTHR30294:SF38">
    <property type="entry name" value="TRANSPORT PERMEASE PROTEIN"/>
    <property type="match status" value="1"/>
</dbReference>
<evidence type="ECO:0000259" key="7">
    <source>
        <dbReference type="Pfam" id="PF12698"/>
    </source>
</evidence>